<gene>
    <name evidence="1" type="ORF">HAX54_050512</name>
</gene>
<accession>A0ABS8SXG4</accession>
<keyword evidence="2" id="KW-1185">Reference proteome</keyword>
<evidence type="ECO:0000313" key="2">
    <source>
        <dbReference type="Proteomes" id="UP000823775"/>
    </source>
</evidence>
<dbReference type="EMBL" id="JACEIK010000884">
    <property type="protein sequence ID" value="MCD7463413.1"/>
    <property type="molecule type" value="Genomic_DNA"/>
</dbReference>
<organism evidence="1 2">
    <name type="scientific">Datura stramonium</name>
    <name type="common">Jimsonweed</name>
    <name type="synonym">Common thornapple</name>
    <dbReference type="NCBI Taxonomy" id="4076"/>
    <lineage>
        <taxon>Eukaryota</taxon>
        <taxon>Viridiplantae</taxon>
        <taxon>Streptophyta</taxon>
        <taxon>Embryophyta</taxon>
        <taxon>Tracheophyta</taxon>
        <taxon>Spermatophyta</taxon>
        <taxon>Magnoliopsida</taxon>
        <taxon>eudicotyledons</taxon>
        <taxon>Gunneridae</taxon>
        <taxon>Pentapetalae</taxon>
        <taxon>asterids</taxon>
        <taxon>lamiids</taxon>
        <taxon>Solanales</taxon>
        <taxon>Solanaceae</taxon>
        <taxon>Solanoideae</taxon>
        <taxon>Datureae</taxon>
        <taxon>Datura</taxon>
    </lineage>
</organism>
<proteinExistence type="predicted"/>
<reference evidence="1 2" key="1">
    <citation type="journal article" date="2021" name="BMC Genomics">
        <title>Datura genome reveals duplications of psychoactive alkaloid biosynthetic genes and high mutation rate following tissue culture.</title>
        <authorList>
            <person name="Rajewski A."/>
            <person name="Carter-House D."/>
            <person name="Stajich J."/>
            <person name="Litt A."/>
        </authorList>
    </citation>
    <scope>NUCLEOTIDE SEQUENCE [LARGE SCALE GENOMIC DNA]</scope>
    <source>
        <strain evidence="1">AR-01</strain>
    </source>
</reference>
<name>A0ABS8SXG4_DATST</name>
<dbReference type="Proteomes" id="UP000823775">
    <property type="component" value="Unassembled WGS sequence"/>
</dbReference>
<protein>
    <submittedName>
        <fullName evidence="1">Uncharacterized protein</fullName>
    </submittedName>
</protein>
<comment type="caution">
    <text evidence="1">The sequence shown here is derived from an EMBL/GenBank/DDBJ whole genome shotgun (WGS) entry which is preliminary data.</text>
</comment>
<sequence length="189" mass="21665">MSPVHLRDRHLNPQTNPLPNIASNISPSLLITSHPRNQLVRLIDDLPVFMANVIEKAMYPLRDSLRVTQEVVLARLISIKARVTKLEKGSVQEVLYLRADLEETKAVVIELQAKDPLVENMEIDLSTSDITWPISSFLGSPIRAMLEFPHRKLHLLGLYPLELHQLELLLLVLHQLEVRSLYKPQERCH</sequence>
<evidence type="ECO:0000313" key="1">
    <source>
        <dbReference type="EMBL" id="MCD7463413.1"/>
    </source>
</evidence>